<dbReference type="RefSeq" id="XP_028470358.1">
    <property type="nucleotide sequence ID" value="XM_028613754.1"/>
</dbReference>
<dbReference type="Proteomes" id="UP000272025">
    <property type="component" value="Unassembled WGS sequence"/>
</dbReference>
<protein>
    <submittedName>
        <fullName evidence="1">Uncharacterized protein</fullName>
    </submittedName>
</protein>
<proteinExistence type="predicted"/>
<reference evidence="1 2" key="1">
    <citation type="journal article" date="2018" name="Mol. Ecol.">
        <title>The obligate alkalophilic soda-lake fungus Sodiomyces alkalinus has shifted to a protein diet.</title>
        <authorList>
            <person name="Grum-Grzhimaylo A.A."/>
            <person name="Falkoski D.L."/>
            <person name="van den Heuvel J."/>
            <person name="Valero-Jimenez C.A."/>
            <person name="Min B."/>
            <person name="Choi I.G."/>
            <person name="Lipzen A."/>
            <person name="Daum C.G."/>
            <person name="Aanen D.K."/>
            <person name="Tsang A."/>
            <person name="Henrissat B."/>
            <person name="Bilanenko E.N."/>
            <person name="de Vries R.P."/>
            <person name="van Kan J.A.L."/>
            <person name="Grigoriev I.V."/>
            <person name="Debets A.J.M."/>
        </authorList>
    </citation>
    <scope>NUCLEOTIDE SEQUENCE [LARGE SCALE GENOMIC DNA]</scope>
    <source>
        <strain evidence="1 2">F11</strain>
    </source>
</reference>
<keyword evidence="2" id="KW-1185">Reference proteome</keyword>
<dbReference type="AlphaFoldDB" id="A0A3N2Q731"/>
<name>A0A3N2Q731_SODAK</name>
<gene>
    <name evidence="1" type="ORF">SODALDRAFT_354708</name>
</gene>
<evidence type="ECO:0000313" key="2">
    <source>
        <dbReference type="Proteomes" id="UP000272025"/>
    </source>
</evidence>
<accession>A0A3N2Q731</accession>
<dbReference type="EMBL" id="ML119051">
    <property type="protein sequence ID" value="ROT42552.1"/>
    <property type="molecule type" value="Genomic_DNA"/>
</dbReference>
<sequence>MASGCLQIENERGQKRPCISSLLNSTSYCTEFLGVIHYHYDYKMHGHRPDSNGGSGTCPASQTGFVMLFGRLDFDHAVEEPQRLLFHFYPYFVVSRNAQRTVEPGQGGLSRCGYHHDDRLVTASEEPTNINLPWNLEEPSKLRTTLRDIAGEDHPGLPYPSPPIDLFHTPVLRQTRKLRSWWATKTHHRIILKGSQAISNLLTRGKSRTYTWLLALFGFNFQLTPRLVSSYPYKAPRYTDSSTSSQPVCVIACLDQLERPTYDIPITAPPLGIHYR</sequence>
<organism evidence="1 2">
    <name type="scientific">Sodiomyces alkalinus (strain CBS 110278 / VKM F-3762 / F11)</name>
    <name type="common">Alkaliphilic filamentous fungus</name>
    <dbReference type="NCBI Taxonomy" id="1314773"/>
    <lineage>
        <taxon>Eukaryota</taxon>
        <taxon>Fungi</taxon>
        <taxon>Dikarya</taxon>
        <taxon>Ascomycota</taxon>
        <taxon>Pezizomycotina</taxon>
        <taxon>Sordariomycetes</taxon>
        <taxon>Hypocreomycetidae</taxon>
        <taxon>Glomerellales</taxon>
        <taxon>Plectosphaerellaceae</taxon>
        <taxon>Sodiomyces</taxon>
    </lineage>
</organism>
<dbReference type="GeneID" id="39582232"/>
<evidence type="ECO:0000313" key="1">
    <source>
        <dbReference type="EMBL" id="ROT42552.1"/>
    </source>
</evidence>